<accession>A0ABQ8RUJ8</accession>
<feature type="chain" id="PRO_5046226287" evidence="1">
    <location>
        <begin position="18"/>
        <end position="188"/>
    </location>
</feature>
<name>A0ABQ8RUJ8_PERAM</name>
<keyword evidence="1" id="KW-0732">Signal</keyword>
<organism evidence="2 3">
    <name type="scientific">Periplaneta americana</name>
    <name type="common">American cockroach</name>
    <name type="synonym">Blatta americana</name>
    <dbReference type="NCBI Taxonomy" id="6978"/>
    <lineage>
        <taxon>Eukaryota</taxon>
        <taxon>Metazoa</taxon>
        <taxon>Ecdysozoa</taxon>
        <taxon>Arthropoda</taxon>
        <taxon>Hexapoda</taxon>
        <taxon>Insecta</taxon>
        <taxon>Pterygota</taxon>
        <taxon>Neoptera</taxon>
        <taxon>Polyneoptera</taxon>
        <taxon>Dictyoptera</taxon>
        <taxon>Blattodea</taxon>
        <taxon>Blattoidea</taxon>
        <taxon>Blattidae</taxon>
        <taxon>Blattinae</taxon>
        <taxon>Periplaneta</taxon>
    </lineage>
</organism>
<keyword evidence="3" id="KW-1185">Reference proteome</keyword>
<evidence type="ECO:0000256" key="1">
    <source>
        <dbReference type="SAM" id="SignalP"/>
    </source>
</evidence>
<protein>
    <submittedName>
        <fullName evidence="2">Uncharacterized protein</fullName>
    </submittedName>
</protein>
<sequence length="188" mass="21761">MLLPPFICFLILVPVRTRIALCGKSHGFFGAKQYFYSDSSFFSIRRHSYMAADRVFERIGKDYWRMEDILTPIDYHKMLENHGTVQNLNKDWKITDLKSRAQKVLRLTLTFNMAPQRVITYSKTLGKHHNVSVTVQNTYTACPVAVWLLKRRIKTCGSVLNSPVLPEVNMVSKVKKRMTLRNSCSISK</sequence>
<feature type="signal peptide" evidence="1">
    <location>
        <begin position="1"/>
        <end position="17"/>
    </location>
</feature>
<gene>
    <name evidence="2" type="ORF">ANN_27997</name>
</gene>
<reference evidence="2 3" key="1">
    <citation type="journal article" date="2022" name="Allergy">
        <title>Genome assembly and annotation of Periplaneta americana reveal a comprehensive cockroach allergen profile.</title>
        <authorList>
            <person name="Wang L."/>
            <person name="Xiong Q."/>
            <person name="Saelim N."/>
            <person name="Wang L."/>
            <person name="Nong W."/>
            <person name="Wan A.T."/>
            <person name="Shi M."/>
            <person name="Liu X."/>
            <person name="Cao Q."/>
            <person name="Hui J.H.L."/>
            <person name="Sookrung N."/>
            <person name="Leung T.F."/>
            <person name="Tungtrongchitr A."/>
            <person name="Tsui S.K.W."/>
        </authorList>
    </citation>
    <scope>NUCLEOTIDE SEQUENCE [LARGE SCALE GENOMIC DNA]</scope>
    <source>
        <strain evidence="2">PWHHKU_190912</strain>
    </source>
</reference>
<comment type="caution">
    <text evidence="2">The sequence shown here is derived from an EMBL/GenBank/DDBJ whole genome shotgun (WGS) entry which is preliminary data.</text>
</comment>
<dbReference type="EMBL" id="JAJSOF020000043">
    <property type="protein sequence ID" value="KAJ4425382.1"/>
    <property type="molecule type" value="Genomic_DNA"/>
</dbReference>
<evidence type="ECO:0000313" key="2">
    <source>
        <dbReference type="EMBL" id="KAJ4425382.1"/>
    </source>
</evidence>
<dbReference type="Proteomes" id="UP001148838">
    <property type="component" value="Unassembled WGS sequence"/>
</dbReference>
<evidence type="ECO:0000313" key="3">
    <source>
        <dbReference type="Proteomes" id="UP001148838"/>
    </source>
</evidence>
<proteinExistence type="predicted"/>